<name>G3PAX8_GASAC</name>
<dbReference type="CDD" id="cd13422">
    <property type="entry name" value="TNFRSF5_teleost"/>
    <property type="match status" value="1"/>
</dbReference>
<reference evidence="4" key="3">
    <citation type="submission" date="2025-09" db="UniProtKB">
        <authorList>
            <consortium name="Ensembl"/>
        </authorList>
    </citation>
    <scope>IDENTIFICATION</scope>
</reference>
<evidence type="ECO:0000313" key="5">
    <source>
        <dbReference type="Proteomes" id="UP000007635"/>
    </source>
</evidence>
<dbReference type="GeneTree" id="ENSGT00940000166581"/>
<keyword evidence="2" id="KW-0472">Membrane</keyword>
<dbReference type="SUPFAM" id="SSF57586">
    <property type="entry name" value="TNF receptor-like"/>
    <property type="match status" value="2"/>
</dbReference>
<dbReference type="InterPro" id="IPR034053">
    <property type="entry name" value="TNFRSF5_N_teleost"/>
</dbReference>
<feature type="region of interest" description="Disordered" evidence="1">
    <location>
        <begin position="291"/>
        <end position="365"/>
    </location>
</feature>
<sequence length="365" mass="39964">MLLKGVAFSLSEVHEPESYPRDDFRPTTTHRVCRLTNMCPQLLLPIVGLGLIYYSALTAAAHGCDPLTQYEKDGECCKMCGPGTRMSSSSPCLDPQCTECPDGDYQDVYTSDTRCNLQPYCDRNKNFKIVVHKSKKVRSTCICNTGFHCSSEECITCVPHARCKPGHGAQSTGNHTHNTVCQKCTEGTFSEDTSWDGVCQKWTKCPDGLMVEKSGTDVSDNTCVASRSHAVVIVVGCLGTVCLLVIAAVAWFCLRKGRSGDESGKVKKILMGCFESRSGDEEAPVRETRVLITNPTEPAEEESLTPELLSTQEEAGARTPEENEDELSLETPDLVLSENGNFVTQEKGKSSILSRQESQTQTFTT</sequence>
<dbReference type="PANTHER" id="PTHR46875">
    <property type="entry name" value="TUMOR NECROSIS FACTOR RECEPTOR SUPERFAMILY MEMBER 5"/>
    <property type="match status" value="1"/>
</dbReference>
<keyword evidence="2" id="KW-1133">Transmembrane helix</keyword>
<dbReference type="Proteomes" id="UP000007635">
    <property type="component" value="Chromosome XII"/>
</dbReference>
<dbReference type="InterPro" id="IPR001368">
    <property type="entry name" value="TNFR/NGFR_Cys_rich_reg"/>
</dbReference>
<feature type="domain" description="TNFR-Cys" evidence="3">
    <location>
        <begin position="184"/>
        <end position="223"/>
    </location>
</feature>
<accession>G3PAX8</accession>
<feature type="domain" description="TNFR-Cys" evidence="3">
    <location>
        <begin position="143"/>
        <end position="181"/>
    </location>
</feature>
<dbReference type="GO" id="GO:0002768">
    <property type="term" value="P:immune response-regulating cell surface receptor signaling pathway"/>
    <property type="evidence" value="ECO:0007669"/>
    <property type="project" value="TreeGrafter"/>
</dbReference>
<dbReference type="Gene3D" id="2.10.50.10">
    <property type="entry name" value="Tumor Necrosis Factor Receptor, subunit A, domain 2"/>
    <property type="match status" value="2"/>
</dbReference>
<dbReference type="STRING" id="69293.ENSGACP00000014752"/>
<dbReference type="GO" id="GO:0035631">
    <property type="term" value="C:CD40 receptor complex"/>
    <property type="evidence" value="ECO:0007669"/>
    <property type="project" value="TreeGrafter"/>
</dbReference>
<feature type="compositionally biased region" description="Polar residues" evidence="1">
    <location>
        <begin position="351"/>
        <end position="365"/>
    </location>
</feature>
<keyword evidence="2" id="KW-0812">Transmembrane</keyword>
<reference evidence="4 5" key="1">
    <citation type="journal article" date="2021" name="G3 (Bethesda)">
        <title>Improved contiguity of the threespine stickleback genome using long-read sequencing.</title>
        <authorList>
            <person name="Nath S."/>
            <person name="Shaw D.E."/>
            <person name="White M.A."/>
        </authorList>
    </citation>
    <scope>NUCLEOTIDE SEQUENCE [LARGE SCALE GENOMIC DNA]</scope>
    <source>
        <strain evidence="4 5">Lake Benthic</strain>
    </source>
</reference>
<feature type="domain" description="TNFR-Cys" evidence="3">
    <location>
        <begin position="64"/>
        <end position="97"/>
    </location>
</feature>
<evidence type="ECO:0000256" key="2">
    <source>
        <dbReference type="SAM" id="Phobius"/>
    </source>
</evidence>
<feature type="transmembrane region" description="Helical" evidence="2">
    <location>
        <begin position="230"/>
        <end position="254"/>
    </location>
</feature>
<evidence type="ECO:0000256" key="1">
    <source>
        <dbReference type="SAM" id="MobiDB-lite"/>
    </source>
</evidence>
<dbReference type="GO" id="GO:0009897">
    <property type="term" value="C:external side of plasma membrane"/>
    <property type="evidence" value="ECO:0007669"/>
    <property type="project" value="TreeGrafter"/>
</dbReference>
<reference evidence="4" key="2">
    <citation type="submission" date="2025-08" db="UniProtKB">
        <authorList>
            <consortium name="Ensembl"/>
        </authorList>
    </citation>
    <scope>IDENTIFICATION</scope>
</reference>
<dbReference type="PANTHER" id="PTHR46875:SF3">
    <property type="entry name" value="CD40 MOLECULE, TNF RECEPTOR SUPERFAMILY MEMBER 5"/>
    <property type="match status" value="1"/>
</dbReference>
<keyword evidence="5" id="KW-1185">Reference proteome</keyword>
<organism evidence="4 5">
    <name type="scientific">Gasterosteus aculeatus aculeatus</name>
    <name type="common">three-spined stickleback</name>
    <dbReference type="NCBI Taxonomy" id="481459"/>
    <lineage>
        <taxon>Eukaryota</taxon>
        <taxon>Metazoa</taxon>
        <taxon>Chordata</taxon>
        <taxon>Craniata</taxon>
        <taxon>Vertebrata</taxon>
        <taxon>Euteleostomi</taxon>
        <taxon>Actinopterygii</taxon>
        <taxon>Neopterygii</taxon>
        <taxon>Teleostei</taxon>
        <taxon>Neoteleostei</taxon>
        <taxon>Acanthomorphata</taxon>
        <taxon>Eupercaria</taxon>
        <taxon>Perciformes</taxon>
        <taxon>Cottioidei</taxon>
        <taxon>Gasterosteales</taxon>
        <taxon>Gasterosteidae</taxon>
        <taxon>Gasterosteus</taxon>
    </lineage>
</organism>
<dbReference type="AlphaFoldDB" id="G3PAX8"/>
<dbReference type="SMART" id="SM00208">
    <property type="entry name" value="TNFR"/>
    <property type="match status" value="3"/>
</dbReference>
<dbReference type="Ensembl" id="ENSGACT00000014780.2">
    <property type="protein sequence ID" value="ENSGACP00000014752.2"/>
    <property type="gene ID" value="ENSGACG00000011155.2"/>
</dbReference>
<proteinExistence type="predicted"/>
<dbReference type="InterPro" id="IPR052135">
    <property type="entry name" value="TNFRSF5"/>
</dbReference>
<evidence type="ECO:0000259" key="3">
    <source>
        <dbReference type="SMART" id="SM00208"/>
    </source>
</evidence>
<evidence type="ECO:0000313" key="4">
    <source>
        <dbReference type="Ensembl" id="ENSGACP00000014752.2"/>
    </source>
</evidence>
<protein>
    <submittedName>
        <fullName evidence="4">CD40 molecule, TNF receptor superfamily member 5</fullName>
    </submittedName>
</protein>
<feature type="compositionally biased region" description="Low complexity" evidence="1">
    <location>
        <begin position="305"/>
        <end position="314"/>
    </location>
</feature>